<dbReference type="EMBL" id="AH010242">
    <property type="protein sequence ID" value="AAG61014.1"/>
    <property type="molecule type" value="Genomic_DNA"/>
</dbReference>
<reference evidence="1" key="1">
    <citation type="journal article" date="2001" name="J. Bacteriol.">
        <title>Potential symbiosis-specific genes uncovered by sequencing a 410-kb DNA region of the Bradyrhizobium japonicum chromosome.</title>
        <authorList>
            <person name="Gottfert M."/>
            <person name="Rothlisberger S."/>
            <person name="Kundig C."/>
            <person name="Beck C."/>
            <person name="Marty R."/>
            <person name="Hennecke H."/>
        </authorList>
    </citation>
    <scope>NUCLEOTIDE SEQUENCE</scope>
    <source>
        <strain evidence="1">110spc4</strain>
    </source>
</reference>
<accession>Q9AMX8</accession>
<evidence type="ECO:0000313" key="1">
    <source>
        <dbReference type="EMBL" id="AAG61014.1"/>
    </source>
</evidence>
<dbReference type="AlphaFoldDB" id="Q9AMX8"/>
<name>Q9AMX8_BRAJP</name>
<sequence>MELGATSRRAVCLTNAELAPAATFMAFATPDASRIKAKSNKINRISLIGAPKIAAAAAFFAATPAPMQQFTCRQSAVFWGRLFHSETRINPSQRVQSPIVLSSFNVGVANRPSRTCNAISFWGRQLRWQPYAMTLVAVQASAHRWSRPGRTRALS</sequence>
<protein>
    <submittedName>
        <fullName evidence="1">ID755</fullName>
    </submittedName>
</protein>
<organism evidence="1">
    <name type="scientific">Bradyrhizobium japonicum</name>
    <dbReference type="NCBI Taxonomy" id="375"/>
    <lineage>
        <taxon>Bacteria</taxon>
        <taxon>Pseudomonadati</taxon>
        <taxon>Pseudomonadota</taxon>
        <taxon>Alphaproteobacteria</taxon>
        <taxon>Hyphomicrobiales</taxon>
        <taxon>Nitrobacteraceae</taxon>
        <taxon>Bradyrhizobium</taxon>
    </lineage>
</organism>
<proteinExistence type="predicted"/>
<gene>
    <name evidence="1" type="primary">id755</name>
</gene>